<gene>
    <name evidence="15" type="ORF">GLV81_09650</name>
</gene>
<dbReference type="SMART" id="SM00529">
    <property type="entry name" value="HTH_DTXR"/>
    <property type="match status" value="1"/>
</dbReference>
<comment type="similarity">
    <text evidence="2">Belongs to the DtxR/MntR family.</text>
</comment>
<dbReference type="PROSITE" id="PS50944">
    <property type="entry name" value="HTH_DTXR"/>
    <property type="match status" value="1"/>
</dbReference>
<dbReference type="InterPro" id="IPR036421">
    <property type="entry name" value="Fe_dep_repressor_sf"/>
</dbReference>
<dbReference type="Pfam" id="PF01325">
    <property type="entry name" value="Fe_dep_repress"/>
    <property type="match status" value="1"/>
</dbReference>
<dbReference type="AlphaFoldDB" id="A0A6I6G6K5"/>
<evidence type="ECO:0000256" key="8">
    <source>
        <dbReference type="ARBA" id="ARBA00023125"/>
    </source>
</evidence>
<dbReference type="Pfam" id="PF02742">
    <property type="entry name" value="Fe_dep_repr_C"/>
    <property type="match status" value="1"/>
</dbReference>
<comment type="subunit">
    <text evidence="3">Homodimer.</text>
</comment>
<keyword evidence="6" id="KW-0678">Repressor</keyword>
<organism evidence="15 16">
    <name type="scientific">Phnomibacter ginsenosidimutans</name>
    <dbReference type="NCBI Taxonomy" id="2676868"/>
    <lineage>
        <taxon>Bacteria</taxon>
        <taxon>Pseudomonadati</taxon>
        <taxon>Bacteroidota</taxon>
        <taxon>Chitinophagia</taxon>
        <taxon>Chitinophagales</taxon>
        <taxon>Chitinophagaceae</taxon>
        <taxon>Phnomibacter</taxon>
    </lineage>
</organism>
<evidence type="ECO:0000256" key="1">
    <source>
        <dbReference type="ARBA" id="ARBA00004496"/>
    </source>
</evidence>
<dbReference type="Gene3D" id="2.30.30.90">
    <property type="match status" value="1"/>
</dbReference>
<keyword evidence="11" id="KW-0464">Manganese</keyword>
<dbReference type="Proteomes" id="UP000426027">
    <property type="component" value="Chromosome"/>
</dbReference>
<keyword evidence="7" id="KW-0805">Transcription regulation</keyword>
<evidence type="ECO:0000256" key="12">
    <source>
        <dbReference type="ARBA" id="ARBA00025185"/>
    </source>
</evidence>
<dbReference type="InterPro" id="IPR001367">
    <property type="entry name" value="Fe_dep_repressor"/>
</dbReference>
<reference evidence="15 16" key="1">
    <citation type="submission" date="2019-11" db="EMBL/GenBank/DDBJ databases">
        <authorList>
            <person name="Im W.T."/>
        </authorList>
    </citation>
    <scope>NUCLEOTIDE SEQUENCE [LARGE SCALE GENOMIC DNA]</scope>
    <source>
        <strain evidence="15 16">SB-02</strain>
    </source>
</reference>
<evidence type="ECO:0000256" key="5">
    <source>
        <dbReference type="ARBA" id="ARBA00022490"/>
    </source>
</evidence>
<dbReference type="GO" id="GO:0003700">
    <property type="term" value="F:DNA-binding transcription factor activity"/>
    <property type="evidence" value="ECO:0007669"/>
    <property type="project" value="InterPro"/>
</dbReference>
<evidence type="ECO:0000313" key="16">
    <source>
        <dbReference type="Proteomes" id="UP000426027"/>
    </source>
</evidence>
<comment type="subcellular location">
    <subcellularLocation>
        <location evidence="1">Cytoplasm</location>
    </subcellularLocation>
</comment>
<proteinExistence type="inferred from homology"/>
<dbReference type="InterPro" id="IPR022689">
    <property type="entry name" value="Iron_dep_repressor"/>
</dbReference>
<keyword evidence="9" id="KW-0010">Activator</keyword>
<evidence type="ECO:0000256" key="7">
    <source>
        <dbReference type="ARBA" id="ARBA00023015"/>
    </source>
</evidence>
<dbReference type="EMBL" id="CP046566">
    <property type="protein sequence ID" value="QGW28326.1"/>
    <property type="molecule type" value="Genomic_DNA"/>
</dbReference>
<name>A0A6I6G6K5_9BACT</name>
<keyword evidence="8" id="KW-0238">DNA-binding</keyword>
<dbReference type="GO" id="GO:0046983">
    <property type="term" value="F:protein dimerization activity"/>
    <property type="evidence" value="ECO:0007669"/>
    <property type="project" value="InterPro"/>
</dbReference>
<dbReference type="PANTHER" id="PTHR33238:SF11">
    <property type="entry name" value="TRANSCRIPTIONAL REGULATOR MNTR"/>
    <property type="match status" value="1"/>
</dbReference>
<evidence type="ECO:0000256" key="9">
    <source>
        <dbReference type="ARBA" id="ARBA00023159"/>
    </source>
</evidence>
<keyword evidence="5" id="KW-0963">Cytoplasm</keyword>
<dbReference type="SUPFAM" id="SSF46785">
    <property type="entry name" value="Winged helix' DNA-binding domain"/>
    <property type="match status" value="1"/>
</dbReference>
<evidence type="ECO:0000256" key="13">
    <source>
        <dbReference type="ARBA" id="ARBA00032593"/>
    </source>
</evidence>
<dbReference type="InterPro" id="IPR036388">
    <property type="entry name" value="WH-like_DNA-bd_sf"/>
</dbReference>
<dbReference type="Gene3D" id="1.10.10.10">
    <property type="entry name" value="Winged helix-like DNA-binding domain superfamily/Winged helix DNA-binding domain"/>
    <property type="match status" value="1"/>
</dbReference>
<evidence type="ECO:0000256" key="11">
    <source>
        <dbReference type="ARBA" id="ARBA00023211"/>
    </source>
</evidence>
<dbReference type="InterPro" id="IPR038157">
    <property type="entry name" value="FeoA_core_dom"/>
</dbReference>
<accession>A0A6I6G6K5</accession>
<evidence type="ECO:0000313" key="15">
    <source>
        <dbReference type="EMBL" id="QGW28326.1"/>
    </source>
</evidence>
<dbReference type="SUPFAM" id="SSF47979">
    <property type="entry name" value="Iron-dependent repressor protein, dimerization domain"/>
    <property type="match status" value="1"/>
</dbReference>
<dbReference type="PANTHER" id="PTHR33238">
    <property type="entry name" value="IRON (METAL) DEPENDENT REPRESSOR, DTXR FAMILY"/>
    <property type="match status" value="1"/>
</dbReference>
<comment type="function">
    <text evidence="12">In the presence of manganese, represses expression of mntH and mntS. Up-regulates expression of mntP.</text>
</comment>
<evidence type="ECO:0000256" key="6">
    <source>
        <dbReference type="ARBA" id="ARBA00022491"/>
    </source>
</evidence>
<evidence type="ECO:0000256" key="10">
    <source>
        <dbReference type="ARBA" id="ARBA00023163"/>
    </source>
</evidence>
<dbReference type="GO" id="GO:0046914">
    <property type="term" value="F:transition metal ion binding"/>
    <property type="evidence" value="ECO:0007669"/>
    <property type="project" value="InterPro"/>
</dbReference>
<dbReference type="InterPro" id="IPR022687">
    <property type="entry name" value="HTH_DTXR"/>
</dbReference>
<evidence type="ECO:0000259" key="14">
    <source>
        <dbReference type="PROSITE" id="PS50944"/>
    </source>
</evidence>
<keyword evidence="10" id="KW-0804">Transcription</keyword>
<dbReference type="Gene3D" id="1.10.60.10">
    <property type="entry name" value="Iron dependent repressor, metal binding and dimerisation domain"/>
    <property type="match status" value="1"/>
</dbReference>
<evidence type="ECO:0000256" key="3">
    <source>
        <dbReference type="ARBA" id="ARBA00011738"/>
    </source>
</evidence>
<dbReference type="InterPro" id="IPR050536">
    <property type="entry name" value="DtxR_MntR_Metal-Reg"/>
</dbReference>
<dbReference type="GO" id="GO:0003677">
    <property type="term" value="F:DNA binding"/>
    <property type="evidence" value="ECO:0007669"/>
    <property type="project" value="UniProtKB-KW"/>
</dbReference>
<sequence>MYTVAEENYIKSIYHLQRHQKSVHTNDLAAELQTRPASATDMIKKLEAKGLLKYEKYYGCSLTRTGKKLALGIIRRHRLWEFFLSEKLGFGWEEVHAVAEQLEHVQSDLLTDKLDAFLGFPRFDPHGDPIPDPSGYMAAREQTALSNWAEQLPAEVCGVGSQDESFLEMLSLKKLEMGSRLTVLRHFNFDKTVELQLATGASFTISEMLAKNIFVKPIEA</sequence>
<keyword evidence="16" id="KW-1185">Reference proteome</keyword>
<dbReference type="InterPro" id="IPR036390">
    <property type="entry name" value="WH_DNA-bd_sf"/>
</dbReference>
<protein>
    <recommendedName>
        <fullName evidence="4">Transcriptional regulator MntR</fullName>
    </recommendedName>
    <alternativeName>
        <fullName evidence="13">Manganese transport regulator</fullName>
    </alternativeName>
</protein>
<evidence type="ECO:0000256" key="4">
    <source>
        <dbReference type="ARBA" id="ARBA00022386"/>
    </source>
</evidence>
<feature type="domain" description="HTH dtxR-type" evidence="14">
    <location>
        <begin position="1"/>
        <end position="63"/>
    </location>
</feature>
<dbReference type="KEGG" id="fls:GLV81_09650"/>
<dbReference type="GO" id="GO:0005737">
    <property type="term" value="C:cytoplasm"/>
    <property type="evidence" value="ECO:0007669"/>
    <property type="project" value="UniProtKB-SubCell"/>
</dbReference>
<evidence type="ECO:0000256" key="2">
    <source>
        <dbReference type="ARBA" id="ARBA00007871"/>
    </source>
</evidence>
<dbReference type="RefSeq" id="WP_157478683.1">
    <property type="nucleotide sequence ID" value="NZ_CP046566.1"/>
</dbReference>